<proteinExistence type="predicted"/>
<reference evidence="2" key="1">
    <citation type="submission" date="2022-12" db="EMBL/GenBank/DDBJ databases">
        <authorList>
            <person name="Alioto T."/>
            <person name="Alioto T."/>
            <person name="Gomez Garrido J."/>
        </authorList>
    </citation>
    <scope>NUCLEOTIDE SEQUENCE</scope>
</reference>
<feature type="region of interest" description="Disordered" evidence="1">
    <location>
        <begin position="82"/>
        <end position="124"/>
    </location>
</feature>
<sequence length="124" mass="13293">MLPGSFTSTLRCNIPLTTICWKALRLSCSALTSHCGNRMLSWGLLFHAHTTCHSPAPTPHITLAKQVLQAFQVEGGGVVCRKSREPLPPQTGLRKTDPRGSLRAVTSAARQRQVAPPLVGGARG</sequence>
<evidence type="ECO:0000313" key="2">
    <source>
        <dbReference type="EMBL" id="CAI5775394.1"/>
    </source>
</evidence>
<dbReference type="AlphaFoldDB" id="A0AA35KDN6"/>
<dbReference type="EMBL" id="OX395130">
    <property type="protein sequence ID" value="CAI5775394.1"/>
    <property type="molecule type" value="Genomic_DNA"/>
</dbReference>
<dbReference type="Proteomes" id="UP001178461">
    <property type="component" value="Chromosome 5"/>
</dbReference>
<evidence type="ECO:0000313" key="3">
    <source>
        <dbReference type="Proteomes" id="UP001178461"/>
    </source>
</evidence>
<accession>A0AA35KDN6</accession>
<evidence type="ECO:0000256" key="1">
    <source>
        <dbReference type="SAM" id="MobiDB-lite"/>
    </source>
</evidence>
<organism evidence="2 3">
    <name type="scientific">Podarcis lilfordi</name>
    <name type="common">Lilford's wall lizard</name>
    <dbReference type="NCBI Taxonomy" id="74358"/>
    <lineage>
        <taxon>Eukaryota</taxon>
        <taxon>Metazoa</taxon>
        <taxon>Chordata</taxon>
        <taxon>Craniata</taxon>
        <taxon>Vertebrata</taxon>
        <taxon>Euteleostomi</taxon>
        <taxon>Lepidosauria</taxon>
        <taxon>Squamata</taxon>
        <taxon>Bifurcata</taxon>
        <taxon>Unidentata</taxon>
        <taxon>Episquamata</taxon>
        <taxon>Laterata</taxon>
        <taxon>Lacertibaenia</taxon>
        <taxon>Lacertidae</taxon>
        <taxon>Podarcis</taxon>
    </lineage>
</organism>
<keyword evidence="3" id="KW-1185">Reference proteome</keyword>
<name>A0AA35KDN6_9SAUR</name>
<gene>
    <name evidence="2" type="ORF">PODLI_1B033328</name>
</gene>
<protein>
    <submittedName>
        <fullName evidence="2">Uncharacterized protein</fullName>
    </submittedName>
</protein>